<evidence type="ECO:0000256" key="9">
    <source>
        <dbReference type="ARBA" id="ARBA00022722"/>
    </source>
</evidence>
<dbReference type="EC" id="3.1.26.3" evidence="15"/>
<sequence>MERNKELEELEKRLKMSFFNKSLLNQSLTHSSFAHEAGVPDNERLEFLGDAILKLAISEYIYNLFPTKPEGDLTKYRATIISDDTLAKISESINLGEALLLSENERMSGGAKRKSNLANVFEALLGAIYLDAGIGKARDFILEHLRGEVERVSKEGYISDFKSTLQEFVQKKKWDLPHYKVVMESGPRHNRIFEIDVKIKGRALGKGRGANKKEAEQKAAQQALKRLKLEEKKPITKGVVSKVKKRLWIF</sequence>
<comment type="caution">
    <text evidence="18">The sequence shown here is derived from an EMBL/GenBank/DDBJ whole genome shotgun (WGS) entry which is preliminary data.</text>
</comment>
<dbReference type="GO" id="GO:0046872">
    <property type="term" value="F:metal ion binding"/>
    <property type="evidence" value="ECO:0007669"/>
    <property type="project" value="UniProtKB-KW"/>
</dbReference>
<keyword evidence="8 15" id="KW-0819">tRNA processing</keyword>
<comment type="function">
    <text evidence="15">Digests double-stranded RNA. Involved in the processing of primary rRNA transcript to yield the immediate precursors to the large and small rRNAs (23S and 16S). Processes some mRNAs, and tRNAs when they are encoded in the rRNA operon. Processes pre-crRNA and tracrRNA of type II CRISPR loci if present in the organism.</text>
</comment>
<dbReference type="Proteomes" id="UP000488506">
    <property type="component" value="Unassembled WGS sequence"/>
</dbReference>
<comment type="subunit">
    <text evidence="4 15">Homodimer.</text>
</comment>
<evidence type="ECO:0000256" key="7">
    <source>
        <dbReference type="ARBA" id="ARBA00022664"/>
    </source>
</evidence>
<evidence type="ECO:0000256" key="3">
    <source>
        <dbReference type="ARBA" id="ARBA00010183"/>
    </source>
</evidence>
<keyword evidence="5 15" id="KW-0963">Cytoplasm</keyword>
<dbReference type="PANTHER" id="PTHR11207:SF0">
    <property type="entry name" value="RIBONUCLEASE 3"/>
    <property type="match status" value="1"/>
</dbReference>
<dbReference type="PANTHER" id="PTHR11207">
    <property type="entry name" value="RIBONUCLEASE III"/>
    <property type="match status" value="1"/>
</dbReference>
<evidence type="ECO:0000313" key="18">
    <source>
        <dbReference type="EMBL" id="KAF0133191.1"/>
    </source>
</evidence>
<evidence type="ECO:0000256" key="10">
    <source>
        <dbReference type="ARBA" id="ARBA00022723"/>
    </source>
</evidence>
<gene>
    <name evidence="15" type="primary">rnc</name>
    <name evidence="18" type="ORF">FD145_1392</name>
</gene>
<keyword evidence="13 15" id="KW-0460">Magnesium</keyword>
<dbReference type="Gene3D" id="3.30.160.20">
    <property type="match status" value="1"/>
</dbReference>
<evidence type="ECO:0000256" key="4">
    <source>
        <dbReference type="ARBA" id="ARBA00011738"/>
    </source>
</evidence>
<dbReference type="EMBL" id="WPAF01000032">
    <property type="protein sequence ID" value="KAF0133191.1"/>
    <property type="molecule type" value="Genomic_DNA"/>
</dbReference>
<dbReference type="GO" id="GO:0019843">
    <property type="term" value="F:rRNA binding"/>
    <property type="evidence" value="ECO:0007669"/>
    <property type="project" value="UniProtKB-KW"/>
</dbReference>
<dbReference type="InterPro" id="IPR036389">
    <property type="entry name" value="RNase_III_sf"/>
</dbReference>
<dbReference type="GO" id="GO:0006397">
    <property type="term" value="P:mRNA processing"/>
    <property type="evidence" value="ECO:0007669"/>
    <property type="project" value="UniProtKB-UniRule"/>
</dbReference>
<keyword evidence="10 15" id="KW-0479">Metal-binding</keyword>
<dbReference type="GO" id="GO:0004525">
    <property type="term" value="F:ribonuclease III activity"/>
    <property type="evidence" value="ECO:0007669"/>
    <property type="project" value="UniProtKB-UniRule"/>
</dbReference>
<evidence type="ECO:0000256" key="1">
    <source>
        <dbReference type="ARBA" id="ARBA00000109"/>
    </source>
</evidence>
<dbReference type="PROSITE" id="PS50137">
    <property type="entry name" value="DS_RBD"/>
    <property type="match status" value="1"/>
</dbReference>
<dbReference type="FunFam" id="3.30.160.20:FF:000003">
    <property type="entry name" value="Ribonuclease 3"/>
    <property type="match status" value="1"/>
</dbReference>
<dbReference type="SUPFAM" id="SSF54768">
    <property type="entry name" value="dsRNA-binding domain-like"/>
    <property type="match status" value="1"/>
</dbReference>
<feature type="active site" evidence="15">
    <location>
        <position position="50"/>
    </location>
</feature>
<accession>A0A833L081</accession>
<dbReference type="Pfam" id="PF00035">
    <property type="entry name" value="dsrm"/>
    <property type="match status" value="1"/>
</dbReference>
<dbReference type="Gene3D" id="1.10.1520.10">
    <property type="entry name" value="Ribonuclease III domain"/>
    <property type="match status" value="1"/>
</dbReference>
<dbReference type="GO" id="GO:0003725">
    <property type="term" value="F:double-stranded RNA binding"/>
    <property type="evidence" value="ECO:0007669"/>
    <property type="project" value="TreeGrafter"/>
</dbReference>
<evidence type="ECO:0000256" key="6">
    <source>
        <dbReference type="ARBA" id="ARBA00022552"/>
    </source>
</evidence>
<dbReference type="SUPFAM" id="SSF69065">
    <property type="entry name" value="RNase III domain-like"/>
    <property type="match status" value="1"/>
</dbReference>
<comment type="cofactor">
    <cofactor evidence="15">
        <name>Mg(2+)</name>
        <dbReference type="ChEBI" id="CHEBI:18420"/>
    </cofactor>
</comment>
<dbReference type="CDD" id="cd10845">
    <property type="entry name" value="DSRM_RNAse_III_family"/>
    <property type="match status" value="1"/>
</dbReference>
<dbReference type="InterPro" id="IPR014720">
    <property type="entry name" value="dsRBD_dom"/>
</dbReference>
<dbReference type="InterPro" id="IPR011907">
    <property type="entry name" value="RNase_III"/>
</dbReference>
<dbReference type="SMART" id="SM00535">
    <property type="entry name" value="RIBOc"/>
    <property type="match status" value="1"/>
</dbReference>
<dbReference type="GO" id="GO:0006364">
    <property type="term" value="P:rRNA processing"/>
    <property type="evidence" value="ECO:0007669"/>
    <property type="project" value="UniProtKB-UniRule"/>
</dbReference>
<feature type="domain" description="DRBM" evidence="16">
    <location>
        <begin position="160"/>
        <end position="229"/>
    </location>
</feature>
<dbReference type="GO" id="GO:0010468">
    <property type="term" value="P:regulation of gene expression"/>
    <property type="evidence" value="ECO:0007669"/>
    <property type="project" value="TreeGrafter"/>
</dbReference>
<dbReference type="CDD" id="cd00593">
    <property type="entry name" value="RIBOc"/>
    <property type="match status" value="1"/>
</dbReference>
<proteinExistence type="inferred from homology"/>
<dbReference type="PROSITE" id="PS00517">
    <property type="entry name" value="RNASE_3_1"/>
    <property type="match status" value="1"/>
</dbReference>
<comment type="similarity">
    <text evidence="3">Belongs to the ribonuclease III family.</text>
</comment>
<dbReference type="AlphaFoldDB" id="A0A833L081"/>
<evidence type="ECO:0000313" key="19">
    <source>
        <dbReference type="Proteomes" id="UP000488506"/>
    </source>
</evidence>
<evidence type="ECO:0000256" key="14">
    <source>
        <dbReference type="ARBA" id="ARBA00022884"/>
    </source>
</evidence>
<dbReference type="InterPro" id="IPR000999">
    <property type="entry name" value="RNase_III_dom"/>
</dbReference>
<feature type="binding site" evidence="15">
    <location>
        <position position="122"/>
    </location>
    <ligand>
        <name>Mg(2+)</name>
        <dbReference type="ChEBI" id="CHEBI:18420"/>
    </ligand>
</feature>
<protein>
    <recommendedName>
        <fullName evidence="15">Ribonuclease 3</fullName>
        <ecNumber evidence="15">3.1.26.3</ecNumber>
    </recommendedName>
    <alternativeName>
        <fullName evidence="15">Ribonuclease III</fullName>
        <shortName evidence="15">RNase III</shortName>
    </alternativeName>
</protein>
<keyword evidence="15" id="KW-0699">rRNA-binding</keyword>
<feature type="binding site" evidence="15">
    <location>
        <position position="46"/>
    </location>
    <ligand>
        <name>Mg(2+)</name>
        <dbReference type="ChEBI" id="CHEBI:18420"/>
    </ligand>
</feature>
<keyword evidence="11 15" id="KW-0255">Endonuclease</keyword>
<keyword evidence="7 15" id="KW-0507">mRNA processing</keyword>
<evidence type="ECO:0000259" key="16">
    <source>
        <dbReference type="PROSITE" id="PS50137"/>
    </source>
</evidence>
<dbReference type="Pfam" id="PF14622">
    <property type="entry name" value="Ribonucleas_3_3"/>
    <property type="match status" value="1"/>
</dbReference>
<dbReference type="FunFam" id="1.10.1520.10:FF:000001">
    <property type="entry name" value="Ribonuclease 3"/>
    <property type="match status" value="1"/>
</dbReference>
<dbReference type="HAMAP" id="MF_00104">
    <property type="entry name" value="RNase_III"/>
    <property type="match status" value="1"/>
</dbReference>
<evidence type="ECO:0000259" key="17">
    <source>
        <dbReference type="PROSITE" id="PS50142"/>
    </source>
</evidence>
<dbReference type="GO" id="GO:0008033">
    <property type="term" value="P:tRNA processing"/>
    <property type="evidence" value="ECO:0007669"/>
    <property type="project" value="UniProtKB-KW"/>
</dbReference>
<keyword evidence="12 15" id="KW-0378">Hydrolase</keyword>
<dbReference type="SMART" id="SM00358">
    <property type="entry name" value="DSRM"/>
    <property type="match status" value="1"/>
</dbReference>
<evidence type="ECO:0000256" key="13">
    <source>
        <dbReference type="ARBA" id="ARBA00022842"/>
    </source>
</evidence>
<organism evidence="18 19">
    <name type="scientific">Candidatus Saganbacteria bacterium</name>
    <dbReference type="NCBI Taxonomy" id="2575572"/>
    <lineage>
        <taxon>Bacteria</taxon>
        <taxon>Bacillati</taxon>
        <taxon>Saganbacteria</taxon>
    </lineage>
</organism>
<feature type="binding site" evidence="15">
    <location>
        <position position="119"/>
    </location>
    <ligand>
        <name>Mg(2+)</name>
        <dbReference type="ChEBI" id="CHEBI:18420"/>
    </ligand>
</feature>
<feature type="domain" description="RNase III" evidence="17">
    <location>
        <begin position="7"/>
        <end position="133"/>
    </location>
</feature>
<evidence type="ECO:0000256" key="8">
    <source>
        <dbReference type="ARBA" id="ARBA00022694"/>
    </source>
</evidence>
<evidence type="ECO:0000256" key="5">
    <source>
        <dbReference type="ARBA" id="ARBA00022490"/>
    </source>
</evidence>
<evidence type="ECO:0000256" key="11">
    <source>
        <dbReference type="ARBA" id="ARBA00022759"/>
    </source>
</evidence>
<keyword evidence="9 15" id="KW-0540">Nuclease</keyword>
<dbReference type="NCBIfam" id="TIGR02191">
    <property type="entry name" value="RNaseIII"/>
    <property type="match status" value="1"/>
</dbReference>
<name>A0A833L081_UNCSA</name>
<dbReference type="GO" id="GO:0042802">
    <property type="term" value="F:identical protein binding"/>
    <property type="evidence" value="ECO:0007669"/>
    <property type="project" value="UniProtKB-ARBA"/>
</dbReference>
<feature type="active site" evidence="15">
    <location>
        <position position="122"/>
    </location>
</feature>
<dbReference type="PROSITE" id="PS50142">
    <property type="entry name" value="RNASE_3_2"/>
    <property type="match status" value="1"/>
</dbReference>
<keyword evidence="6 15" id="KW-0698">rRNA processing</keyword>
<reference evidence="18 19" key="1">
    <citation type="submission" date="2019-12" db="EMBL/GenBank/DDBJ databases">
        <authorList>
            <person name="Wolfe R."/>
            <person name="Danczak R."/>
            <person name="Wilkins M."/>
        </authorList>
    </citation>
    <scope>NUCLEOTIDE SEQUENCE [LARGE SCALE GENOMIC DNA]</scope>
    <source>
        <strain evidence="18">X2_MaxBin.013</strain>
    </source>
</reference>
<comment type="catalytic activity">
    <reaction evidence="1 15">
        <text>Endonucleolytic cleavage to 5'-phosphomonoester.</text>
        <dbReference type="EC" id="3.1.26.3"/>
    </reaction>
</comment>
<evidence type="ECO:0000256" key="15">
    <source>
        <dbReference type="HAMAP-Rule" id="MF_00104"/>
    </source>
</evidence>
<comment type="subcellular location">
    <subcellularLocation>
        <location evidence="2 15">Cytoplasm</location>
    </subcellularLocation>
</comment>
<keyword evidence="14 15" id="KW-0694">RNA-binding</keyword>
<evidence type="ECO:0000256" key="12">
    <source>
        <dbReference type="ARBA" id="ARBA00022801"/>
    </source>
</evidence>
<evidence type="ECO:0000256" key="2">
    <source>
        <dbReference type="ARBA" id="ARBA00004496"/>
    </source>
</evidence>
<dbReference type="GO" id="GO:0005737">
    <property type="term" value="C:cytoplasm"/>
    <property type="evidence" value="ECO:0007669"/>
    <property type="project" value="UniProtKB-SubCell"/>
</dbReference>